<feature type="domain" description="Tyr recombinase" evidence="4">
    <location>
        <begin position="106"/>
        <end position="302"/>
    </location>
</feature>
<dbReference type="Gene3D" id="1.10.443.10">
    <property type="entry name" value="Intergrase catalytic core"/>
    <property type="match status" value="1"/>
</dbReference>
<evidence type="ECO:0000259" key="4">
    <source>
        <dbReference type="PROSITE" id="PS51898"/>
    </source>
</evidence>
<evidence type="ECO:0000256" key="1">
    <source>
        <dbReference type="ARBA" id="ARBA00008857"/>
    </source>
</evidence>
<dbReference type="GO" id="GO:0006310">
    <property type="term" value="P:DNA recombination"/>
    <property type="evidence" value="ECO:0007669"/>
    <property type="project" value="UniProtKB-KW"/>
</dbReference>
<dbReference type="GO" id="GO:0015074">
    <property type="term" value="P:DNA integration"/>
    <property type="evidence" value="ECO:0007669"/>
    <property type="project" value="InterPro"/>
</dbReference>
<dbReference type="KEGG" id="ebm:SG0102_04580"/>
<dbReference type="GO" id="GO:0003677">
    <property type="term" value="F:DNA binding"/>
    <property type="evidence" value="ECO:0007669"/>
    <property type="project" value="UniProtKB-KW"/>
</dbReference>
<dbReference type="AlphaFoldDB" id="A0A3G9JRT1"/>
<keyword evidence="2" id="KW-0238">DNA-binding</keyword>
<dbReference type="InParanoid" id="A0A3G9JRT1"/>
<dbReference type="PROSITE" id="PS51898">
    <property type="entry name" value="TYR_RECOMBINASE"/>
    <property type="match status" value="1"/>
</dbReference>
<dbReference type="SUPFAM" id="SSF56349">
    <property type="entry name" value="DNA breaking-rejoining enzymes"/>
    <property type="match status" value="1"/>
</dbReference>
<evidence type="ECO:0000313" key="5">
    <source>
        <dbReference type="EMBL" id="BBH25524.1"/>
    </source>
</evidence>
<name>A0A3G9JRT1_9FIRM</name>
<dbReference type="PANTHER" id="PTHR30349:SF41">
    <property type="entry name" value="INTEGRASE_RECOMBINASE PROTEIN MJ0367-RELATED"/>
    <property type="match status" value="1"/>
</dbReference>
<dbReference type="PANTHER" id="PTHR30349">
    <property type="entry name" value="PHAGE INTEGRASE-RELATED"/>
    <property type="match status" value="1"/>
</dbReference>
<dbReference type="InterPro" id="IPR002104">
    <property type="entry name" value="Integrase_catalytic"/>
</dbReference>
<evidence type="ECO:0000256" key="2">
    <source>
        <dbReference type="ARBA" id="ARBA00023125"/>
    </source>
</evidence>
<dbReference type="InterPro" id="IPR011010">
    <property type="entry name" value="DNA_brk_join_enz"/>
</dbReference>
<comment type="similarity">
    <text evidence="1">Belongs to the 'phage' integrase family.</text>
</comment>
<dbReference type="InterPro" id="IPR013762">
    <property type="entry name" value="Integrase-like_cat_sf"/>
</dbReference>
<evidence type="ECO:0000256" key="3">
    <source>
        <dbReference type="ARBA" id="ARBA00023172"/>
    </source>
</evidence>
<sequence>MADKIFKSIFKTEFYEILKLKHEQGYKYVTQEDCLHMLDDYLVSIGLDKKAITKDICEDWCRRRKGESLGTQKKRVTAMRELTKQLSGKEISTYSMTGIQVRNPPKYSAYIYTDQEIFDFFKAADSCVAGTVKYYPLFFKILYTSGLRVSELINLKIRDFNFTESYIIIRGGKNNKDRVVPVHPDLTKRCIEMIKDDNLHVFSNDDDYLFKRTATKPLSAASLYTKFRQYLKAAGIRHMGKGPRIYDFRHTYAVNVLKMWVDEGKNLLNYLPYLQTMMGHKTFIETAYYLKLTRVMFPTLMLKLEEEYPNLIIKDVISENEEEFY</sequence>
<evidence type="ECO:0000313" key="6">
    <source>
        <dbReference type="Proteomes" id="UP000268059"/>
    </source>
</evidence>
<dbReference type="RefSeq" id="WP_157982950.1">
    <property type="nucleotide sequence ID" value="NZ_AP019309.1"/>
</dbReference>
<accession>A0A3G9JRT1</accession>
<dbReference type="OrthoDB" id="9766545at2"/>
<gene>
    <name evidence="5" type="ORF">SG0102_04580</name>
</gene>
<proteinExistence type="inferred from homology"/>
<organism evidence="5 6">
    <name type="scientific">Intestinibaculum porci</name>
    <dbReference type="NCBI Taxonomy" id="2487118"/>
    <lineage>
        <taxon>Bacteria</taxon>
        <taxon>Bacillati</taxon>
        <taxon>Bacillota</taxon>
        <taxon>Erysipelotrichia</taxon>
        <taxon>Erysipelotrichales</taxon>
        <taxon>Erysipelotrichaceae</taxon>
        <taxon>Intestinibaculum</taxon>
    </lineage>
</organism>
<keyword evidence="3" id="KW-0233">DNA recombination</keyword>
<reference evidence="5 6" key="1">
    <citation type="submission" date="2018-11" db="EMBL/GenBank/DDBJ databases">
        <title>Novel Erysipelotrichaceae bacterium isolated from small intestine of a swine.</title>
        <authorList>
            <person name="Kim J.S."/>
            <person name="Choe H."/>
            <person name="Lee Y.R."/>
            <person name="Kim K.M."/>
            <person name="Park D.S."/>
        </authorList>
    </citation>
    <scope>NUCLEOTIDE SEQUENCE [LARGE SCALE GENOMIC DNA]</scope>
    <source>
        <strain evidence="5 6">SG0102</strain>
    </source>
</reference>
<dbReference type="EMBL" id="AP019309">
    <property type="protein sequence ID" value="BBH25524.1"/>
    <property type="molecule type" value="Genomic_DNA"/>
</dbReference>
<dbReference type="InterPro" id="IPR050090">
    <property type="entry name" value="Tyrosine_recombinase_XerCD"/>
</dbReference>
<dbReference type="Proteomes" id="UP000268059">
    <property type="component" value="Chromosome"/>
</dbReference>
<keyword evidence="6" id="KW-1185">Reference proteome</keyword>
<protein>
    <recommendedName>
        <fullName evidence="4">Tyr recombinase domain-containing protein</fullName>
    </recommendedName>
</protein>
<dbReference type="Pfam" id="PF00589">
    <property type="entry name" value="Phage_integrase"/>
    <property type="match status" value="1"/>
</dbReference>